<dbReference type="InterPro" id="IPR013815">
    <property type="entry name" value="ATP_grasp_subdomain_1"/>
</dbReference>
<keyword evidence="3" id="KW-0067">ATP-binding</keyword>
<dbReference type="GO" id="GO:0005829">
    <property type="term" value="C:cytosol"/>
    <property type="evidence" value="ECO:0007669"/>
    <property type="project" value="TreeGrafter"/>
</dbReference>
<dbReference type="Pfam" id="PF08442">
    <property type="entry name" value="ATP-grasp_2"/>
    <property type="match status" value="1"/>
</dbReference>
<evidence type="ECO:0000313" key="6">
    <source>
        <dbReference type="Proteomes" id="UP000010473"/>
    </source>
</evidence>
<dbReference type="RefSeq" id="WP_015194192.1">
    <property type="nucleotide sequence ID" value="NC_019748.1"/>
</dbReference>
<dbReference type="Proteomes" id="UP000010473">
    <property type="component" value="Chromosome"/>
</dbReference>
<dbReference type="PROSITE" id="PS50975">
    <property type="entry name" value="ATP_GRASP"/>
    <property type="match status" value="1"/>
</dbReference>
<dbReference type="SUPFAM" id="SSF56059">
    <property type="entry name" value="Glutathione synthetase ATP-binding domain-like"/>
    <property type="match status" value="1"/>
</dbReference>
<dbReference type="HOGENOM" id="CLU_037430_4_1_3"/>
<dbReference type="eggNOG" id="COG0045">
    <property type="taxonomic scope" value="Bacteria"/>
</dbReference>
<dbReference type="STRING" id="111780.Sta7437_3008"/>
<dbReference type="Gene3D" id="3.30.1490.20">
    <property type="entry name" value="ATP-grasp fold, A domain"/>
    <property type="match status" value="1"/>
</dbReference>
<keyword evidence="6" id="KW-1185">Reference proteome</keyword>
<evidence type="ECO:0000256" key="2">
    <source>
        <dbReference type="ARBA" id="ARBA00022741"/>
    </source>
</evidence>
<evidence type="ECO:0000256" key="1">
    <source>
        <dbReference type="ARBA" id="ARBA00022598"/>
    </source>
</evidence>
<dbReference type="GO" id="GO:0006099">
    <property type="term" value="P:tricarboxylic acid cycle"/>
    <property type="evidence" value="ECO:0007669"/>
    <property type="project" value="InterPro"/>
</dbReference>
<dbReference type="PANTHER" id="PTHR11815:SF10">
    <property type="entry name" value="SUCCINATE--COA LIGASE [GDP-FORMING] SUBUNIT BETA, MITOCHONDRIAL"/>
    <property type="match status" value="1"/>
</dbReference>
<sequence>MELLEYQAKELFREVGIPVLPSQKIAEPRELKKLQIPYPVVLKSQVKVGGRGKAGGIRFVANTIDAIAAARAIFNLSILGEYPKFILAEAQFNAEQEFFLAVVLDYDLQCPVLLGSATGGMNVELLLENLQKVVVENNFSSFLARRLAVKMGLKSHLLQSVSDVIEKMYRLFQEKDLELIEINPLGVNASGQLMALDGKITVNDYAWARHQELTALNSVNQVSEIPDSTQPQWSWYDDKGKVAIICNHPDLALLTWDLVAQSKGKPACCAVISEVNSVLTASEQLHQVLAQLPDLKGLKVILINVLTDQATEQELIEAIAEYLEIIIEPQSKSTGEERQLVANGALVRSRPTSVNKSFVNRKPLSSVKFVLRFLSSKLDWFPETESEQQVYCAENLEEAVAQAISLVKSK</sequence>
<reference evidence="6" key="1">
    <citation type="journal article" date="2013" name="Proc. Natl. Acad. Sci. U.S.A.">
        <title>Improving the coverage of the cyanobacterial phylum using diversity-driven genome sequencing.</title>
        <authorList>
            <person name="Shih P.M."/>
            <person name="Wu D."/>
            <person name="Latifi A."/>
            <person name="Axen S.D."/>
            <person name="Fewer D.P."/>
            <person name="Talla E."/>
            <person name="Calteau A."/>
            <person name="Cai F."/>
            <person name="Tandeau de Marsac N."/>
            <person name="Rippka R."/>
            <person name="Herdman M."/>
            <person name="Sivonen K."/>
            <person name="Coursin T."/>
            <person name="Laurent T."/>
            <person name="Goodwin L."/>
            <person name="Nolan M."/>
            <person name="Davenport K.W."/>
            <person name="Han C.S."/>
            <person name="Rubin E.M."/>
            <person name="Eisen J.A."/>
            <person name="Woyke T."/>
            <person name="Gugger M."/>
            <person name="Kerfeld C.A."/>
        </authorList>
    </citation>
    <scope>NUCLEOTIDE SEQUENCE [LARGE SCALE GENOMIC DNA]</scope>
    <source>
        <strain evidence="6">ATCC 29371 / PCC 7437</strain>
    </source>
</reference>
<dbReference type="PANTHER" id="PTHR11815">
    <property type="entry name" value="SUCCINYL-COA SYNTHETASE BETA CHAIN"/>
    <property type="match status" value="1"/>
</dbReference>
<dbReference type="InterPro" id="IPR011761">
    <property type="entry name" value="ATP-grasp"/>
</dbReference>
<dbReference type="KEGG" id="scs:Sta7437_3008"/>
<evidence type="ECO:0000313" key="5">
    <source>
        <dbReference type="EMBL" id="AFZ36526.1"/>
    </source>
</evidence>
<dbReference type="PIRSF" id="PIRSF001554">
    <property type="entry name" value="SucCS_beta"/>
    <property type="match status" value="1"/>
</dbReference>
<proteinExistence type="predicted"/>
<dbReference type="GO" id="GO:0004775">
    <property type="term" value="F:succinate-CoA ligase (ADP-forming) activity"/>
    <property type="evidence" value="ECO:0007669"/>
    <property type="project" value="UniProtKB-EC"/>
</dbReference>
<organism evidence="5 6">
    <name type="scientific">Stanieria cyanosphaera (strain ATCC 29371 / PCC 7437)</name>
    <dbReference type="NCBI Taxonomy" id="111780"/>
    <lineage>
        <taxon>Bacteria</taxon>
        <taxon>Bacillati</taxon>
        <taxon>Cyanobacteriota</taxon>
        <taxon>Cyanophyceae</taxon>
        <taxon>Pleurocapsales</taxon>
        <taxon>Dermocarpellaceae</taxon>
        <taxon>Stanieria</taxon>
    </lineage>
</organism>
<keyword evidence="2 3" id="KW-0547">Nucleotide-binding</keyword>
<dbReference type="InterPro" id="IPR016102">
    <property type="entry name" value="Succinyl-CoA_synth-like"/>
</dbReference>
<dbReference type="GO" id="GO:0046872">
    <property type="term" value="F:metal ion binding"/>
    <property type="evidence" value="ECO:0007669"/>
    <property type="project" value="InterPro"/>
</dbReference>
<dbReference type="GO" id="GO:0006104">
    <property type="term" value="P:succinyl-CoA metabolic process"/>
    <property type="evidence" value="ECO:0007669"/>
    <property type="project" value="TreeGrafter"/>
</dbReference>
<feature type="domain" description="ATP-grasp" evidence="4">
    <location>
        <begin position="9"/>
        <end position="227"/>
    </location>
</feature>
<protein>
    <submittedName>
        <fullName evidence="5">Succinate--CoA ligase (ADP-forming)</fullName>
        <ecNumber evidence="5">6.2.1.5</ecNumber>
    </submittedName>
</protein>
<name>K9XWR6_STAC7</name>
<dbReference type="EMBL" id="CP003653">
    <property type="protein sequence ID" value="AFZ36526.1"/>
    <property type="molecule type" value="Genomic_DNA"/>
</dbReference>
<dbReference type="PATRIC" id="fig|111780.3.peg.3126"/>
<evidence type="ECO:0000259" key="4">
    <source>
        <dbReference type="PROSITE" id="PS50975"/>
    </source>
</evidence>
<dbReference type="InterPro" id="IPR005809">
    <property type="entry name" value="Succ_CoA_ligase-like_bsu"/>
</dbReference>
<gene>
    <name evidence="5" type="ordered locus">Sta7437_3008</name>
</gene>
<dbReference type="OrthoDB" id="9802602at2"/>
<dbReference type="Gene3D" id="3.30.470.20">
    <property type="entry name" value="ATP-grasp fold, B domain"/>
    <property type="match status" value="1"/>
</dbReference>
<evidence type="ECO:0000256" key="3">
    <source>
        <dbReference type="PROSITE-ProRule" id="PRU00409"/>
    </source>
</evidence>
<dbReference type="InterPro" id="IPR013650">
    <property type="entry name" value="ATP-grasp_succ-CoA_synth-type"/>
</dbReference>
<dbReference type="GO" id="GO:0042709">
    <property type="term" value="C:succinate-CoA ligase complex"/>
    <property type="evidence" value="ECO:0007669"/>
    <property type="project" value="TreeGrafter"/>
</dbReference>
<dbReference type="EC" id="6.2.1.5" evidence="5"/>
<dbReference type="Gene3D" id="3.40.50.261">
    <property type="entry name" value="Succinyl-CoA synthetase domains"/>
    <property type="match status" value="1"/>
</dbReference>
<accession>K9XWR6</accession>
<dbReference type="GO" id="GO:0005524">
    <property type="term" value="F:ATP binding"/>
    <property type="evidence" value="ECO:0007669"/>
    <property type="project" value="UniProtKB-UniRule"/>
</dbReference>
<dbReference type="AlphaFoldDB" id="K9XWR6"/>
<keyword evidence="1 5" id="KW-0436">Ligase</keyword>
<dbReference type="SUPFAM" id="SSF52210">
    <property type="entry name" value="Succinyl-CoA synthetase domains"/>
    <property type="match status" value="1"/>
</dbReference>